<protein>
    <submittedName>
        <fullName evidence="2">ATP-dependent RecD-like DNA helicase</fullName>
        <ecNumber evidence="2">3.6.4.12</ecNumber>
    </submittedName>
</protein>
<accession>A0ABN8F552</accession>
<dbReference type="Gene3D" id="3.40.50.300">
    <property type="entry name" value="P-loop containing nucleotide triphosphate hydrolases"/>
    <property type="match status" value="2"/>
</dbReference>
<dbReference type="GO" id="GO:0003678">
    <property type="term" value="F:DNA helicase activity"/>
    <property type="evidence" value="ECO:0007669"/>
    <property type="project" value="UniProtKB-EC"/>
</dbReference>
<dbReference type="Pfam" id="PF13245">
    <property type="entry name" value="AAA_19"/>
    <property type="match status" value="1"/>
</dbReference>
<evidence type="ECO:0000259" key="1">
    <source>
        <dbReference type="Pfam" id="PF22721"/>
    </source>
</evidence>
<dbReference type="GO" id="GO:0016787">
    <property type="term" value="F:hydrolase activity"/>
    <property type="evidence" value="ECO:0007669"/>
    <property type="project" value="UniProtKB-KW"/>
</dbReference>
<dbReference type="EMBL" id="CAKLPZ010000001">
    <property type="protein sequence ID" value="CAH0999057.1"/>
    <property type="molecule type" value="Genomic_DNA"/>
</dbReference>
<dbReference type="CDD" id="cd18809">
    <property type="entry name" value="SF1_C_RecD"/>
    <property type="match status" value="1"/>
</dbReference>
<dbReference type="Pfam" id="PF22721">
    <property type="entry name" value="TBP-TOTE"/>
    <property type="match status" value="2"/>
</dbReference>
<keyword evidence="3" id="KW-1185">Reference proteome</keyword>
<dbReference type="SUPFAM" id="SSF52540">
    <property type="entry name" value="P-loop containing nucleoside triphosphate hydrolases"/>
    <property type="match status" value="1"/>
</dbReference>
<evidence type="ECO:0000313" key="2">
    <source>
        <dbReference type="EMBL" id="CAH0999057.1"/>
    </source>
</evidence>
<name>A0ABN8F552_9BACT</name>
<keyword evidence="2" id="KW-0378">Hydrolase</keyword>
<feature type="domain" description="TATA-binding-like protein" evidence="1">
    <location>
        <begin position="543"/>
        <end position="619"/>
    </location>
</feature>
<reference evidence="2" key="1">
    <citation type="submission" date="2021-12" db="EMBL/GenBank/DDBJ databases">
        <authorList>
            <person name="Rodrigo-Torres L."/>
            <person name="Arahal R. D."/>
            <person name="Lucena T."/>
        </authorList>
    </citation>
    <scope>NUCLEOTIDE SEQUENCE</scope>
    <source>
        <strain evidence="2">CECT 8419</strain>
    </source>
</reference>
<comment type="caution">
    <text evidence="2">The sequence shown here is derived from an EMBL/GenBank/DDBJ whole genome shotgun (WGS) entry which is preliminary data.</text>
</comment>
<evidence type="ECO:0000313" key="3">
    <source>
        <dbReference type="Proteomes" id="UP000837803"/>
    </source>
</evidence>
<dbReference type="Proteomes" id="UP000837803">
    <property type="component" value="Unassembled WGS sequence"/>
</dbReference>
<dbReference type="CDD" id="cd17933">
    <property type="entry name" value="DEXSc_RecD-like"/>
    <property type="match status" value="1"/>
</dbReference>
<dbReference type="EC" id="3.6.4.12" evidence="2"/>
<gene>
    <name evidence="2" type="primary">recD2_1</name>
    <name evidence="2" type="ORF">LEM8419_00352</name>
</gene>
<dbReference type="RefSeq" id="WP_238749254.1">
    <property type="nucleotide sequence ID" value="NZ_CAKLPZ010000001.1"/>
</dbReference>
<dbReference type="InterPro" id="IPR054572">
    <property type="entry name" value="TBP-TOTE"/>
</dbReference>
<organism evidence="2 3">
    <name type="scientific">Neolewinella maritima</name>
    <dbReference type="NCBI Taxonomy" id="1383882"/>
    <lineage>
        <taxon>Bacteria</taxon>
        <taxon>Pseudomonadati</taxon>
        <taxon>Bacteroidota</taxon>
        <taxon>Saprospiria</taxon>
        <taxon>Saprospirales</taxon>
        <taxon>Lewinellaceae</taxon>
        <taxon>Neolewinella</taxon>
    </lineage>
</organism>
<sequence>MHIHDHFQHLTLTDDQDRAVTELGAFIEGNDRAFILRGYAGSGKTTLLKGLVSYLRSTECNYQLMAPTGRAAKIIQEKTQAKASTIHRGIYAFNDLHEVEAGEATTDVSFLYAFKLRQNADTFSSILIVDEASMVGNTYSEQEFFRFGSGRLLNDLIDYGRIADAAARSKIIFVGDSAQLPPVGMSFSPALDDNYLNEHFGITARSTEMSRVVRQAEGNGILQAATNIRRSMTSGFFNDFDLRANGTDLFTPRYADFLQTYKEKSGKKLIICYKNRTAWDINQRIRKDKFGSDLPIQERDIVIIGRNNYKAELLNGEFAVVNKADANTVTRNVRFNVKGGKTESVDLTWRSVELLKRDESGQVVTVTGYILENFLTSEANLNSLEQRALYIDFKQRHPKLRPGTPEFKVAIADDEWINCILLKYGYAVTCHKAQGGEWQSAFVLWDRGITEGFDFFENKHTKTGKDNQDFYRWAYTAVTRAADQLYCINPPHFTSFSNLTFVDNGVEAELAALTGIPAEAVEVEFAEVLPVLEQFNLQDAPLSIQDHFIRHHLFLRKKYIDICGWERISFEIWYTFQREGQTAGIKFWVNKKVKFNKKSQKLSNLTTSDDLYDEIIQLLPKVPPVIVNRDTVESILPRIQFELEVEEEKPFLKRFYAKFVSRLSDDMRITHLLHQQNCERYTFEKSGKTCIFDLRYKDNGFFTTIKLLPGKCEDPTIILTLKDIIHGLKS</sequence>
<proteinExistence type="predicted"/>
<feature type="domain" description="TATA-binding-like protein" evidence="1">
    <location>
        <begin position="650"/>
        <end position="724"/>
    </location>
</feature>
<dbReference type="InterPro" id="IPR027417">
    <property type="entry name" value="P-loop_NTPase"/>
</dbReference>